<dbReference type="EMBL" id="DYXC01000072">
    <property type="protein sequence ID" value="HJF14434.1"/>
    <property type="molecule type" value="Genomic_DNA"/>
</dbReference>
<proteinExistence type="predicted"/>
<comment type="caution">
    <text evidence="2">The sequence shown here is derived from an EMBL/GenBank/DDBJ whole genome shotgun (WGS) entry which is preliminary data.</text>
</comment>
<dbReference type="InterPro" id="IPR009061">
    <property type="entry name" value="DNA-bd_dom_put_sf"/>
</dbReference>
<evidence type="ECO:0000259" key="1">
    <source>
        <dbReference type="Pfam" id="PF12728"/>
    </source>
</evidence>
<dbReference type="RefSeq" id="WP_303904636.1">
    <property type="nucleotide sequence ID" value="NZ_DYXC01000072.1"/>
</dbReference>
<organism evidence="2 3">
    <name type="scientific">Enteractinococcus helveticum</name>
    <dbReference type="NCBI Taxonomy" id="1837282"/>
    <lineage>
        <taxon>Bacteria</taxon>
        <taxon>Bacillati</taxon>
        <taxon>Actinomycetota</taxon>
        <taxon>Actinomycetes</taxon>
        <taxon>Micrococcales</taxon>
        <taxon>Micrococcaceae</taxon>
    </lineage>
</organism>
<protein>
    <submittedName>
        <fullName evidence="2">Helix-turn-helix domain-containing protein</fullName>
    </submittedName>
</protein>
<dbReference type="Proteomes" id="UP000703315">
    <property type="component" value="Unassembled WGS sequence"/>
</dbReference>
<dbReference type="AlphaFoldDB" id="A0A921FLV4"/>
<evidence type="ECO:0000313" key="2">
    <source>
        <dbReference type="EMBL" id="HJF14434.1"/>
    </source>
</evidence>
<dbReference type="Pfam" id="PF12728">
    <property type="entry name" value="HTH_17"/>
    <property type="match status" value="1"/>
</dbReference>
<sequence>MARFMTLTDVAEELQISAAAVRNMVLKGELEAFQIGGRGQWRVDSQKFEQFIEELHEEQRQRVAEEQHTDQHQ</sequence>
<evidence type="ECO:0000313" key="3">
    <source>
        <dbReference type="Proteomes" id="UP000703315"/>
    </source>
</evidence>
<dbReference type="InterPro" id="IPR041657">
    <property type="entry name" value="HTH_17"/>
</dbReference>
<feature type="domain" description="Helix-turn-helix" evidence="1">
    <location>
        <begin position="4"/>
        <end position="54"/>
    </location>
</feature>
<gene>
    <name evidence="2" type="ORF">K8V32_06450</name>
</gene>
<reference evidence="2" key="1">
    <citation type="journal article" date="2021" name="PeerJ">
        <title>Extensive microbial diversity within the chicken gut microbiome revealed by metagenomics and culture.</title>
        <authorList>
            <person name="Gilroy R."/>
            <person name="Ravi A."/>
            <person name="Getino M."/>
            <person name="Pursley I."/>
            <person name="Horton D.L."/>
            <person name="Alikhan N.F."/>
            <person name="Baker D."/>
            <person name="Gharbi K."/>
            <person name="Hall N."/>
            <person name="Watson M."/>
            <person name="Adriaenssens E.M."/>
            <person name="Foster-Nyarko E."/>
            <person name="Jarju S."/>
            <person name="Secka A."/>
            <person name="Antonio M."/>
            <person name="Oren A."/>
            <person name="Chaudhuri R.R."/>
            <person name="La Ragione R."/>
            <person name="Hildebrand F."/>
            <person name="Pallen M.J."/>
        </authorList>
    </citation>
    <scope>NUCLEOTIDE SEQUENCE</scope>
    <source>
        <strain evidence="2">ChiHjej13B12-14962</strain>
    </source>
</reference>
<accession>A0A921FLV4</accession>
<reference evidence="2" key="2">
    <citation type="submission" date="2021-09" db="EMBL/GenBank/DDBJ databases">
        <authorList>
            <person name="Gilroy R."/>
        </authorList>
    </citation>
    <scope>NUCLEOTIDE SEQUENCE</scope>
    <source>
        <strain evidence="2">ChiHjej13B12-14962</strain>
    </source>
</reference>
<dbReference type="SUPFAM" id="SSF46955">
    <property type="entry name" value="Putative DNA-binding domain"/>
    <property type="match status" value="1"/>
</dbReference>
<name>A0A921FLV4_9MICC</name>